<reference evidence="1" key="1">
    <citation type="submission" date="2019-12" db="EMBL/GenBank/DDBJ databases">
        <authorList>
            <person name="Scholes J."/>
        </authorList>
    </citation>
    <scope>NUCLEOTIDE SEQUENCE</scope>
</reference>
<comment type="caution">
    <text evidence="1">The sequence shown here is derived from an EMBL/GenBank/DDBJ whole genome shotgun (WGS) entry which is preliminary data.</text>
</comment>
<dbReference type="AlphaFoldDB" id="A0A9N7NTM2"/>
<dbReference type="EMBL" id="CACSLK010030184">
    <property type="protein sequence ID" value="CAA0836552.1"/>
    <property type="molecule type" value="Genomic_DNA"/>
</dbReference>
<evidence type="ECO:0008006" key="3">
    <source>
        <dbReference type="Google" id="ProtNLM"/>
    </source>
</evidence>
<keyword evidence="2" id="KW-1185">Reference proteome</keyword>
<evidence type="ECO:0000313" key="1">
    <source>
        <dbReference type="EMBL" id="CAA0836552.1"/>
    </source>
</evidence>
<accession>A0A9N7NTM2</accession>
<sequence length="108" mass="11664">MDNNSSVLEEDLNGANIGAHDFFGVDLEHPGLEAPDGEVQSSNNLVDVLEAKLAVGALVNSIEDAYLLYCQYAHAKGFSVRKGDQRCFPRSSEIQLKIFGCSCAGEKD</sequence>
<name>A0A9N7NTM2_STRHE</name>
<dbReference type="Proteomes" id="UP001153555">
    <property type="component" value="Unassembled WGS sequence"/>
</dbReference>
<protein>
    <recommendedName>
        <fullName evidence="3">FAR1 domain-containing protein</fullName>
    </recommendedName>
</protein>
<evidence type="ECO:0000313" key="2">
    <source>
        <dbReference type="Proteomes" id="UP001153555"/>
    </source>
</evidence>
<proteinExistence type="predicted"/>
<organism evidence="1 2">
    <name type="scientific">Striga hermonthica</name>
    <name type="common">Purple witchweed</name>
    <name type="synonym">Buchnera hermonthica</name>
    <dbReference type="NCBI Taxonomy" id="68872"/>
    <lineage>
        <taxon>Eukaryota</taxon>
        <taxon>Viridiplantae</taxon>
        <taxon>Streptophyta</taxon>
        <taxon>Embryophyta</taxon>
        <taxon>Tracheophyta</taxon>
        <taxon>Spermatophyta</taxon>
        <taxon>Magnoliopsida</taxon>
        <taxon>eudicotyledons</taxon>
        <taxon>Gunneridae</taxon>
        <taxon>Pentapetalae</taxon>
        <taxon>asterids</taxon>
        <taxon>lamiids</taxon>
        <taxon>Lamiales</taxon>
        <taxon>Orobanchaceae</taxon>
        <taxon>Buchnereae</taxon>
        <taxon>Striga</taxon>
    </lineage>
</organism>
<dbReference type="OrthoDB" id="912535at2759"/>
<gene>
    <name evidence="1" type="ORF">SHERM_03631</name>
</gene>